<evidence type="ECO:0000256" key="3">
    <source>
        <dbReference type="ARBA" id="ARBA00022617"/>
    </source>
</evidence>
<protein>
    <submittedName>
        <fullName evidence="7">Globin</fullName>
    </submittedName>
</protein>
<dbReference type="InterPro" id="IPR019795">
    <property type="entry name" value="Globin_bac-like_CS"/>
</dbReference>
<reference evidence="7 8" key="1">
    <citation type="journal article" date="2014" name="Int. J. Syst. Evol. Microbiol.">
        <title>Oceanisphaera profunda sp. nov., a marine bacterium isolated from deep-sea sediment, and emended description of the genus Oceanisphaera.</title>
        <authorList>
            <person name="Xu Z."/>
            <person name="Zhang X.Y."/>
            <person name="Su H.N."/>
            <person name="Yu Z.C."/>
            <person name="Liu C."/>
            <person name="Li H."/>
            <person name="Chen X.L."/>
            <person name="Song X.Y."/>
            <person name="Xie B.B."/>
            <person name="Qin Q.L."/>
            <person name="Zhou B.C."/>
            <person name="Shi M."/>
            <person name="Huang Y."/>
            <person name="Zhang Y.Z."/>
        </authorList>
    </citation>
    <scope>NUCLEOTIDE SEQUENCE [LARGE SCALE GENOMIC DNA]</scope>
    <source>
        <strain evidence="7 8">SM1222</strain>
    </source>
</reference>
<dbReference type="InterPro" id="IPR044203">
    <property type="entry name" value="GlbO/GLB3-like"/>
</dbReference>
<organism evidence="7 8">
    <name type="scientific">Oceanisphaera profunda</name>
    <dbReference type="NCBI Taxonomy" id="1416627"/>
    <lineage>
        <taxon>Bacteria</taxon>
        <taxon>Pseudomonadati</taxon>
        <taxon>Pseudomonadota</taxon>
        <taxon>Gammaproteobacteria</taxon>
        <taxon>Aeromonadales</taxon>
        <taxon>Aeromonadaceae</taxon>
        <taxon>Oceanisphaera</taxon>
    </lineage>
</organism>
<evidence type="ECO:0000313" key="7">
    <source>
        <dbReference type="EMBL" id="ART81818.1"/>
    </source>
</evidence>
<dbReference type="GO" id="GO:0019825">
    <property type="term" value="F:oxygen binding"/>
    <property type="evidence" value="ECO:0007669"/>
    <property type="project" value="InterPro"/>
</dbReference>
<evidence type="ECO:0000313" key="8">
    <source>
        <dbReference type="Proteomes" id="UP000243937"/>
    </source>
</evidence>
<dbReference type="CDD" id="cd14773">
    <property type="entry name" value="TrHb2_PhHbO-like_O"/>
    <property type="match status" value="1"/>
</dbReference>
<dbReference type="Gene3D" id="1.10.490.10">
    <property type="entry name" value="Globins"/>
    <property type="match status" value="1"/>
</dbReference>
<sequence length="134" mass="14688">MNNLPLYGQGDSSLQAAGGFAGLQKLAADFYQAMNTRADAAIIRAMHPADLSDSTDKLARFLTGWLGGPSLYREKYGPISIPRAHAHLAIGPNERDAWLACMNEALTKQDYATEFNAYLLRALSVPAERCRTRD</sequence>
<dbReference type="OrthoDB" id="9790913at2"/>
<keyword evidence="4" id="KW-0479">Metal-binding</keyword>
<proteinExistence type="inferred from homology"/>
<accession>A0A1Y0D2R1</accession>
<dbReference type="Pfam" id="PF01152">
    <property type="entry name" value="Bac_globin"/>
    <property type="match status" value="1"/>
</dbReference>
<dbReference type="EMBL" id="CP021377">
    <property type="protein sequence ID" value="ART81818.1"/>
    <property type="molecule type" value="Genomic_DNA"/>
</dbReference>
<evidence type="ECO:0000256" key="1">
    <source>
        <dbReference type="ARBA" id="ARBA00001971"/>
    </source>
</evidence>
<dbReference type="AlphaFoldDB" id="A0A1Y0D2R1"/>
<dbReference type="RefSeq" id="WP_087034906.1">
    <property type="nucleotide sequence ID" value="NZ_CP021377.1"/>
</dbReference>
<dbReference type="KEGG" id="opf:CBP31_03600"/>
<gene>
    <name evidence="7" type="ORF">CBP31_03600</name>
</gene>
<comment type="cofactor">
    <cofactor evidence="1">
        <name>heme</name>
        <dbReference type="ChEBI" id="CHEBI:30413"/>
    </cofactor>
</comment>
<dbReference type="PANTHER" id="PTHR47366">
    <property type="entry name" value="TWO-ON-TWO HEMOGLOBIN-3"/>
    <property type="match status" value="1"/>
</dbReference>
<dbReference type="InterPro" id="IPR009050">
    <property type="entry name" value="Globin-like_sf"/>
</dbReference>
<keyword evidence="3" id="KW-0349">Heme</keyword>
<comment type="similarity">
    <text evidence="6">Belongs to the truncated hemoglobin family. Group II subfamily.</text>
</comment>
<dbReference type="Proteomes" id="UP000243937">
    <property type="component" value="Chromosome"/>
</dbReference>
<dbReference type="PROSITE" id="PS01213">
    <property type="entry name" value="GLOBIN_FAM_2"/>
    <property type="match status" value="1"/>
</dbReference>
<keyword evidence="8" id="KW-1185">Reference proteome</keyword>
<keyword evidence="5" id="KW-0408">Iron</keyword>
<dbReference type="GO" id="GO:0005344">
    <property type="term" value="F:oxygen carrier activity"/>
    <property type="evidence" value="ECO:0007669"/>
    <property type="project" value="InterPro"/>
</dbReference>
<evidence type="ECO:0000256" key="6">
    <source>
        <dbReference type="ARBA" id="ARBA00034496"/>
    </source>
</evidence>
<name>A0A1Y0D2R1_9GAMM</name>
<evidence type="ECO:0000256" key="2">
    <source>
        <dbReference type="ARBA" id="ARBA00022448"/>
    </source>
</evidence>
<dbReference type="InterPro" id="IPR012292">
    <property type="entry name" value="Globin/Proto"/>
</dbReference>
<dbReference type="GO" id="GO:0046872">
    <property type="term" value="F:metal ion binding"/>
    <property type="evidence" value="ECO:0007669"/>
    <property type="project" value="UniProtKB-KW"/>
</dbReference>
<evidence type="ECO:0000256" key="4">
    <source>
        <dbReference type="ARBA" id="ARBA00022723"/>
    </source>
</evidence>
<dbReference type="SUPFAM" id="SSF46458">
    <property type="entry name" value="Globin-like"/>
    <property type="match status" value="1"/>
</dbReference>
<evidence type="ECO:0000256" key="5">
    <source>
        <dbReference type="ARBA" id="ARBA00023004"/>
    </source>
</evidence>
<keyword evidence="2" id="KW-0813">Transport</keyword>
<dbReference type="PANTHER" id="PTHR47366:SF1">
    <property type="entry name" value="TWO-ON-TWO HEMOGLOBIN-3"/>
    <property type="match status" value="1"/>
</dbReference>
<dbReference type="GO" id="GO:0020037">
    <property type="term" value="F:heme binding"/>
    <property type="evidence" value="ECO:0007669"/>
    <property type="project" value="InterPro"/>
</dbReference>
<dbReference type="InterPro" id="IPR001486">
    <property type="entry name" value="Hemoglobin_trunc"/>
</dbReference>